<comment type="caution">
    <text evidence="2">The sequence shown here is derived from an EMBL/GenBank/DDBJ whole genome shotgun (WGS) entry which is preliminary data.</text>
</comment>
<evidence type="ECO:0000313" key="3">
    <source>
        <dbReference type="Proteomes" id="UP000730739"/>
    </source>
</evidence>
<dbReference type="EMBL" id="JAGILA010000003">
    <property type="protein sequence ID" value="MBP2236109.1"/>
    <property type="molecule type" value="Genomic_DNA"/>
</dbReference>
<sequence length="88" mass="9606">MGQPAGLKEEFLADPVVRVRSRAGHMALLNDAWLSDFQIGLLEPLSDVPQFQLSNEFNLSDEVEGKARRSASTAMSQAMLSSTGIDVR</sequence>
<keyword evidence="3" id="KW-1185">Reference proteome</keyword>
<feature type="region of interest" description="Disordered" evidence="1">
    <location>
        <begin position="68"/>
        <end position="88"/>
    </location>
</feature>
<evidence type="ECO:0000256" key="1">
    <source>
        <dbReference type="SAM" id="MobiDB-lite"/>
    </source>
</evidence>
<reference evidence="2 3" key="1">
    <citation type="submission" date="2021-03" db="EMBL/GenBank/DDBJ databases">
        <title>Genomic Encyclopedia of Type Strains, Phase IV (KMG-IV): sequencing the most valuable type-strain genomes for metagenomic binning, comparative biology and taxonomic classification.</title>
        <authorList>
            <person name="Goeker M."/>
        </authorList>
    </citation>
    <scope>NUCLEOTIDE SEQUENCE [LARGE SCALE GENOMIC DNA]</scope>
    <source>
        <strain evidence="2 3">DSM 13372</strain>
    </source>
</reference>
<protein>
    <submittedName>
        <fullName evidence="2">Uncharacterized protein</fullName>
    </submittedName>
</protein>
<feature type="compositionally biased region" description="Polar residues" evidence="1">
    <location>
        <begin position="70"/>
        <end position="88"/>
    </location>
</feature>
<organism evidence="2 3">
    <name type="scientific">Sinorhizobium kostiense</name>
    <dbReference type="NCBI Taxonomy" id="76747"/>
    <lineage>
        <taxon>Bacteria</taxon>
        <taxon>Pseudomonadati</taxon>
        <taxon>Pseudomonadota</taxon>
        <taxon>Alphaproteobacteria</taxon>
        <taxon>Hyphomicrobiales</taxon>
        <taxon>Rhizobiaceae</taxon>
        <taxon>Sinorhizobium/Ensifer group</taxon>
        <taxon>Sinorhizobium</taxon>
    </lineage>
</organism>
<dbReference type="Proteomes" id="UP000730739">
    <property type="component" value="Unassembled WGS sequence"/>
</dbReference>
<accession>A0ABS4QZP6</accession>
<proteinExistence type="predicted"/>
<name>A0ABS4QZP6_9HYPH</name>
<gene>
    <name evidence="2" type="ORF">J2Z31_002623</name>
</gene>
<evidence type="ECO:0000313" key="2">
    <source>
        <dbReference type="EMBL" id="MBP2236109.1"/>
    </source>
</evidence>